<sequence length="342" mass="36326">MERKPTIIDVAQRAGVSKGLVSFALNGRPGVAPETRDRILQAADELGFRPSIAARSLSTRTSYALGLVVARDPEVIAADPFFPSFISGVERVLAARGRALVLSVVTDDAAEAEAYRAMAADGRVDGVFLTDLRADDERPQLLAELGLPAVTLGRVPSDRSRLPAVVLDDTPGITEAVRHLIGLGHRRIAHVAGPSRLLHAQRRRQAFEDALAAHGLAPARILETDFSAREGANATSTLLADPADERVTAIVYANDPMAIAGLGVAQQNGFRLPDDLSITGFDDSEIADYVYPSLTSARTRPSQWGQEAARTLLDLVEHGSASDVDLPPAGLVVRASTAPPRS</sequence>
<evidence type="ECO:0000313" key="2">
    <source>
        <dbReference type="Proteomes" id="UP000192775"/>
    </source>
</evidence>
<keyword evidence="2" id="KW-1185">Reference proteome</keyword>
<dbReference type="InterPro" id="IPR046335">
    <property type="entry name" value="LacI/GalR-like_sensor"/>
</dbReference>
<gene>
    <name evidence="1" type="ORF">B5808_00255</name>
</gene>
<dbReference type="Pfam" id="PF13377">
    <property type="entry name" value="Peripla_BP_3"/>
    <property type="match status" value="1"/>
</dbReference>
<dbReference type="Gene3D" id="1.10.260.40">
    <property type="entry name" value="lambda repressor-like DNA-binding domains"/>
    <property type="match status" value="1"/>
</dbReference>
<dbReference type="PANTHER" id="PTHR30146:SF155">
    <property type="entry name" value="ALANINE RACEMASE"/>
    <property type="match status" value="1"/>
</dbReference>
<dbReference type="PANTHER" id="PTHR30146">
    <property type="entry name" value="LACI-RELATED TRANSCRIPTIONAL REPRESSOR"/>
    <property type="match status" value="1"/>
</dbReference>
<organism evidence="1 2">
    <name type="scientific">Cnuibacter physcomitrellae</name>
    <dbReference type="NCBI Taxonomy" id="1619308"/>
    <lineage>
        <taxon>Bacteria</taxon>
        <taxon>Bacillati</taxon>
        <taxon>Actinomycetota</taxon>
        <taxon>Actinomycetes</taxon>
        <taxon>Micrococcales</taxon>
        <taxon>Microbacteriaceae</taxon>
        <taxon>Cnuibacter</taxon>
    </lineage>
</organism>
<dbReference type="Pfam" id="PF00356">
    <property type="entry name" value="LacI"/>
    <property type="match status" value="1"/>
</dbReference>
<dbReference type="InterPro" id="IPR000843">
    <property type="entry name" value="HTH_LacI"/>
</dbReference>
<dbReference type="EMBL" id="CP020715">
    <property type="protein sequence ID" value="ARJ03838.1"/>
    <property type="molecule type" value="Genomic_DNA"/>
</dbReference>
<dbReference type="PROSITE" id="PS50932">
    <property type="entry name" value="HTH_LACI_2"/>
    <property type="match status" value="1"/>
</dbReference>
<dbReference type="GO" id="GO:0000976">
    <property type="term" value="F:transcription cis-regulatory region binding"/>
    <property type="evidence" value="ECO:0007669"/>
    <property type="project" value="TreeGrafter"/>
</dbReference>
<protein>
    <submittedName>
        <fullName evidence="1">LacI family transcriptional regulator</fullName>
    </submittedName>
</protein>
<dbReference type="InterPro" id="IPR010982">
    <property type="entry name" value="Lambda_DNA-bd_dom_sf"/>
</dbReference>
<reference evidence="1 2" key="1">
    <citation type="submission" date="2017-04" db="EMBL/GenBank/DDBJ databases">
        <authorList>
            <person name="Afonso C.L."/>
            <person name="Miller P.J."/>
            <person name="Scott M.A."/>
            <person name="Spackman E."/>
            <person name="Goraichik I."/>
            <person name="Dimitrov K.M."/>
            <person name="Suarez D.L."/>
            <person name="Swayne D.E."/>
        </authorList>
    </citation>
    <scope>NUCLEOTIDE SEQUENCE [LARGE SCALE GENOMIC DNA]</scope>
    <source>
        <strain evidence="2">XA(T)</strain>
    </source>
</reference>
<accession>A0A1X9LHU5</accession>
<name>A0A1X9LHU5_9MICO</name>
<dbReference type="CDD" id="cd06267">
    <property type="entry name" value="PBP1_LacI_sugar_binding-like"/>
    <property type="match status" value="1"/>
</dbReference>
<dbReference type="KEGG" id="cphy:B5808_00255"/>
<dbReference type="SMART" id="SM00354">
    <property type="entry name" value="HTH_LACI"/>
    <property type="match status" value="1"/>
</dbReference>
<dbReference type="AlphaFoldDB" id="A0A1X9LHU5"/>
<dbReference type="RefSeq" id="WP_085017650.1">
    <property type="nucleotide sequence ID" value="NZ_BMHD01000001.1"/>
</dbReference>
<dbReference type="CDD" id="cd01392">
    <property type="entry name" value="HTH_LacI"/>
    <property type="match status" value="1"/>
</dbReference>
<dbReference type="SUPFAM" id="SSF47413">
    <property type="entry name" value="lambda repressor-like DNA-binding domains"/>
    <property type="match status" value="1"/>
</dbReference>
<dbReference type="Gene3D" id="3.40.50.2300">
    <property type="match status" value="2"/>
</dbReference>
<evidence type="ECO:0000313" key="1">
    <source>
        <dbReference type="EMBL" id="ARJ03838.1"/>
    </source>
</evidence>
<proteinExistence type="predicted"/>
<dbReference type="SUPFAM" id="SSF53822">
    <property type="entry name" value="Periplasmic binding protein-like I"/>
    <property type="match status" value="1"/>
</dbReference>
<dbReference type="STRING" id="1619308.B5808_00255"/>
<dbReference type="InterPro" id="IPR028082">
    <property type="entry name" value="Peripla_BP_I"/>
</dbReference>
<dbReference type="Proteomes" id="UP000192775">
    <property type="component" value="Chromosome"/>
</dbReference>
<dbReference type="GO" id="GO:0003700">
    <property type="term" value="F:DNA-binding transcription factor activity"/>
    <property type="evidence" value="ECO:0007669"/>
    <property type="project" value="TreeGrafter"/>
</dbReference>